<dbReference type="InterPro" id="IPR040976">
    <property type="entry name" value="Pkinase_fungal"/>
</dbReference>
<feature type="compositionally biased region" description="Low complexity" evidence="1">
    <location>
        <begin position="297"/>
        <end position="309"/>
    </location>
</feature>
<feature type="compositionally biased region" description="Polar residues" evidence="1">
    <location>
        <begin position="274"/>
        <end position="289"/>
    </location>
</feature>
<feature type="domain" description="Fungal-type protein kinase" evidence="2">
    <location>
        <begin position="49"/>
        <end position="87"/>
    </location>
</feature>
<dbReference type="Pfam" id="PF17667">
    <property type="entry name" value="Pkinase_fungal"/>
    <property type="match status" value="1"/>
</dbReference>
<dbReference type="Proteomes" id="UP000076761">
    <property type="component" value="Unassembled WGS sequence"/>
</dbReference>
<dbReference type="EMBL" id="KV425584">
    <property type="protein sequence ID" value="KZT23571.1"/>
    <property type="molecule type" value="Genomic_DNA"/>
</dbReference>
<dbReference type="InParanoid" id="A0A165RBF8"/>
<feature type="compositionally biased region" description="Polar residues" evidence="1">
    <location>
        <begin position="325"/>
        <end position="336"/>
    </location>
</feature>
<dbReference type="PANTHER" id="PTHR38248:SF2">
    <property type="entry name" value="FUNK1 11"/>
    <property type="match status" value="1"/>
</dbReference>
<keyword evidence="4" id="KW-1185">Reference proteome</keyword>
<name>A0A165RBF8_9AGAM</name>
<feature type="region of interest" description="Disordered" evidence="1">
    <location>
        <begin position="274"/>
        <end position="518"/>
    </location>
</feature>
<feature type="region of interest" description="Disordered" evidence="1">
    <location>
        <begin position="220"/>
        <end position="258"/>
    </location>
</feature>
<evidence type="ECO:0000313" key="3">
    <source>
        <dbReference type="EMBL" id="KZT23571.1"/>
    </source>
</evidence>
<evidence type="ECO:0000256" key="1">
    <source>
        <dbReference type="SAM" id="MobiDB-lite"/>
    </source>
</evidence>
<protein>
    <recommendedName>
        <fullName evidence="2">Fungal-type protein kinase domain-containing protein</fullName>
    </recommendedName>
</protein>
<feature type="compositionally biased region" description="Polar residues" evidence="1">
    <location>
        <begin position="357"/>
        <end position="375"/>
    </location>
</feature>
<evidence type="ECO:0000259" key="2">
    <source>
        <dbReference type="Pfam" id="PF17667"/>
    </source>
</evidence>
<feature type="compositionally biased region" description="Polar residues" evidence="1">
    <location>
        <begin position="478"/>
        <end position="491"/>
    </location>
</feature>
<feature type="compositionally biased region" description="Polar residues" evidence="1">
    <location>
        <begin position="419"/>
        <end position="439"/>
    </location>
</feature>
<accession>A0A165RBF8</accession>
<organism evidence="3 4">
    <name type="scientific">Neolentinus lepideus HHB14362 ss-1</name>
    <dbReference type="NCBI Taxonomy" id="1314782"/>
    <lineage>
        <taxon>Eukaryota</taxon>
        <taxon>Fungi</taxon>
        <taxon>Dikarya</taxon>
        <taxon>Basidiomycota</taxon>
        <taxon>Agaricomycotina</taxon>
        <taxon>Agaricomycetes</taxon>
        <taxon>Gloeophyllales</taxon>
        <taxon>Gloeophyllaceae</taxon>
        <taxon>Neolentinus</taxon>
    </lineage>
</organism>
<dbReference type="OrthoDB" id="3270165at2759"/>
<gene>
    <name evidence="3" type="ORF">NEOLEDRAFT_1170694</name>
</gene>
<feature type="compositionally biased region" description="Basic and acidic residues" evidence="1">
    <location>
        <begin position="396"/>
        <end position="407"/>
    </location>
</feature>
<proteinExistence type="predicted"/>
<sequence>MVNATLGVPRFIERTHYRTILQSIGKPLYLFGSTRELTEAMRDAMKANTNHQGTFQFLAIDRLEEHPGNHELHHDIESGYWVLLWVVLRHTECEVKEWGKTRPGSECVTRILDGENGTSKISFLCNAEVVVHGNKPLTRLLERLKYLVSLRYINKVLRAELTEQKVILPELTHETVIKEFEEALKCDDWPTADSAVRFSASEKEETVARGNILETIKQNVSQTKSSVAKSQQKRISQTKGKGPAPSSSRGVLPSSTSRTSVKVANIMEGLGNMALTSAPRSTKMDSTGKSGVAAKGSTSSVQSSQSKTKAGGEQGKAQPLAGESTLPSPSKLTSISGPIITRSLSKILSSSSKASSQAGTATQPPSSPRINTQIPDASKSRAEAKGSNSLVPGSDSKNEAVRERETGKVQPPTPERTIRSTSQSKSAAGAVTTKSSSRNVAPAPHHGDVGNVGSGRASQSKKVEDLITQMLPSCEGPATQTRPGTSRTSESTEGDSCEMLGSLRPATSKLPRLSRRSP</sequence>
<dbReference type="PANTHER" id="PTHR38248">
    <property type="entry name" value="FUNK1 6"/>
    <property type="match status" value="1"/>
</dbReference>
<reference evidence="3 4" key="1">
    <citation type="journal article" date="2016" name="Mol. Biol. Evol.">
        <title>Comparative Genomics of Early-Diverging Mushroom-Forming Fungi Provides Insights into the Origins of Lignocellulose Decay Capabilities.</title>
        <authorList>
            <person name="Nagy L.G."/>
            <person name="Riley R."/>
            <person name="Tritt A."/>
            <person name="Adam C."/>
            <person name="Daum C."/>
            <person name="Floudas D."/>
            <person name="Sun H."/>
            <person name="Yadav J.S."/>
            <person name="Pangilinan J."/>
            <person name="Larsson K.H."/>
            <person name="Matsuura K."/>
            <person name="Barry K."/>
            <person name="Labutti K."/>
            <person name="Kuo R."/>
            <person name="Ohm R.A."/>
            <person name="Bhattacharya S.S."/>
            <person name="Shirouzu T."/>
            <person name="Yoshinaga Y."/>
            <person name="Martin F.M."/>
            <person name="Grigoriev I.V."/>
            <person name="Hibbett D.S."/>
        </authorList>
    </citation>
    <scope>NUCLEOTIDE SEQUENCE [LARGE SCALE GENOMIC DNA]</scope>
    <source>
        <strain evidence="3 4">HHB14362 ss-1</strain>
    </source>
</reference>
<dbReference type="AlphaFoldDB" id="A0A165RBF8"/>
<feature type="compositionally biased region" description="Low complexity" evidence="1">
    <location>
        <begin position="343"/>
        <end position="356"/>
    </location>
</feature>
<evidence type="ECO:0000313" key="4">
    <source>
        <dbReference type="Proteomes" id="UP000076761"/>
    </source>
</evidence>